<dbReference type="Proteomes" id="UP000199695">
    <property type="component" value="Unassembled WGS sequence"/>
</dbReference>
<organism evidence="4 5">
    <name type="scientific">Lihuaxuella thermophila</name>
    <dbReference type="NCBI Taxonomy" id="1173111"/>
    <lineage>
        <taxon>Bacteria</taxon>
        <taxon>Bacillati</taxon>
        <taxon>Bacillota</taxon>
        <taxon>Bacilli</taxon>
        <taxon>Bacillales</taxon>
        <taxon>Thermoactinomycetaceae</taxon>
        <taxon>Lihuaxuella</taxon>
    </lineage>
</organism>
<dbReference type="InterPro" id="IPR041698">
    <property type="entry name" value="Methyltransf_25"/>
</dbReference>
<feature type="compositionally biased region" description="Basic residues" evidence="1">
    <location>
        <begin position="1"/>
        <end position="10"/>
    </location>
</feature>
<accession>A0A1H8EI48</accession>
<dbReference type="InterPro" id="IPR048647">
    <property type="entry name" value="RlmA_N"/>
</dbReference>
<protein>
    <submittedName>
        <fullName evidence="4">23S rRNA (Guanine745-N1)-methyltransferase</fullName>
    </submittedName>
</protein>
<gene>
    <name evidence="4" type="ORF">SAMN05444955_1077</name>
</gene>
<dbReference type="SUPFAM" id="SSF53335">
    <property type="entry name" value="S-adenosyl-L-methionine-dependent methyltransferases"/>
    <property type="match status" value="1"/>
</dbReference>
<keyword evidence="4" id="KW-0489">Methyltransferase</keyword>
<proteinExistence type="predicted"/>
<evidence type="ECO:0000256" key="1">
    <source>
        <dbReference type="SAM" id="MobiDB-lite"/>
    </source>
</evidence>
<name>A0A1H8EI48_9BACL</name>
<feature type="domain" description="23S rRNA (guanine(745)-N(1))-methyltransferase N-terminal" evidence="3">
    <location>
        <begin position="97"/>
        <end position="139"/>
    </location>
</feature>
<dbReference type="GO" id="GO:0032259">
    <property type="term" value="P:methylation"/>
    <property type="evidence" value="ECO:0007669"/>
    <property type="project" value="UniProtKB-KW"/>
</dbReference>
<evidence type="ECO:0000259" key="3">
    <source>
        <dbReference type="Pfam" id="PF21302"/>
    </source>
</evidence>
<dbReference type="EMBL" id="FOCQ01000007">
    <property type="protein sequence ID" value="SEN19143.1"/>
    <property type="molecule type" value="Genomic_DNA"/>
</dbReference>
<dbReference type="Pfam" id="PF21302">
    <property type="entry name" value="Zn_ribbon_RlmA"/>
    <property type="match status" value="1"/>
</dbReference>
<evidence type="ECO:0000313" key="5">
    <source>
        <dbReference type="Proteomes" id="UP000199695"/>
    </source>
</evidence>
<dbReference type="InterPro" id="IPR029063">
    <property type="entry name" value="SAM-dependent_MTases_sf"/>
</dbReference>
<reference evidence="4 5" key="1">
    <citation type="submission" date="2016-10" db="EMBL/GenBank/DDBJ databases">
        <authorList>
            <person name="de Groot N.N."/>
        </authorList>
    </citation>
    <scope>NUCLEOTIDE SEQUENCE [LARGE SCALE GENOMIC DNA]</scope>
    <source>
        <strain evidence="4 5">DSM 46701</strain>
    </source>
</reference>
<keyword evidence="4" id="KW-0808">Transferase</keyword>
<keyword evidence="5" id="KW-1185">Reference proteome</keyword>
<feature type="domain" description="Methyltransferase" evidence="2">
    <location>
        <begin position="184"/>
        <end position="256"/>
    </location>
</feature>
<dbReference type="OrthoDB" id="5522265at2"/>
<dbReference type="STRING" id="1173111.SAMN05444955_1077"/>
<dbReference type="AlphaFoldDB" id="A0A1H8EI48"/>
<evidence type="ECO:0000259" key="2">
    <source>
        <dbReference type="Pfam" id="PF13649"/>
    </source>
</evidence>
<sequence length="375" mass="41716">MSKRKRKSRNLCHQAPGKSTVLPDVSANPQWKHLAGNPGMDRNGPIGPFHEAHGINDDPMCRHAESNRWPGAPKGRGGHMKKIDLARSVIRSHSHLFMCPLCGATMNMNGSNSLICSNRHCFDLSRSGSIHLLSNPVKRTKYDKQMFESRLAVNKSGFFANMAETIHHLVSCASTNTNAKCIRVLDAGCGEGSHLADLVKNLGSTGSGVLGVGMDLSKDGVRIAAREYPGLIWCVADLARSPFKDQQFDVILNIFSPSNYSEFARILHDDGILMKIVPGRDYLKELRRVFHGQAHKQTYSNEQVLTHFSKHFQPVKNRQIKYVNRIDPSELKDLIHMTPLSWGTKEENIQKALQSDIFSVTVDVTVVVGKKSRSI</sequence>
<feature type="region of interest" description="Disordered" evidence="1">
    <location>
        <begin position="1"/>
        <end position="29"/>
    </location>
</feature>
<dbReference type="Gene3D" id="3.40.50.150">
    <property type="entry name" value="Vaccinia Virus protein VP39"/>
    <property type="match status" value="1"/>
</dbReference>
<dbReference type="Pfam" id="PF13649">
    <property type="entry name" value="Methyltransf_25"/>
    <property type="match status" value="1"/>
</dbReference>
<dbReference type="CDD" id="cd02440">
    <property type="entry name" value="AdoMet_MTases"/>
    <property type="match status" value="1"/>
</dbReference>
<dbReference type="GO" id="GO:0008168">
    <property type="term" value="F:methyltransferase activity"/>
    <property type="evidence" value="ECO:0007669"/>
    <property type="project" value="UniProtKB-KW"/>
</dbReference>
<evidence type="ECO:0000313" key="4">
    <source>
        <dbReference type="EMBL" id="SEN19143.1"/>
    </source>
</evidence>